<comment type="caution">
    <text evidence="12">The sequence shown here is derived from an EMBL/GenBank/DDBJ whole genome shotgun (WGS) entry which is preliminary data.</text>
</comment>
<dbReference type="GO" id="GO:0005886">
    <property type="term" value="C:plasma membrane"/>
    <property type="evidence" value="ECO:0007669"/>
    <property type="project" value="UniProtKB-SubCell"/>
</dbReference>
<dbReference type="AlphaFoldDB" id="A0A1G1WAW1"/>
<evidence type="ECO:0000313" key="12">
    <source>
        <dbReference type="EMBL" id="OGY24805.1"/>
    </source>
</evidence>
<gene>
    <name evidence="12" type="ORF">A2Y57_01735</name>
</gene>
<keyword evidence="6 10" id="KW-1133">Transmembrane helix</keyword>
<dbReference type="InterPro" id="IPR001708">
    <property type="entry name" value="YidC/ALB3/OXA1/COX18"/>
</dbReference>
<dbReference type="CDD" id="cd20070">
    <property type="entry name" value="5TM_YidC_Alb3"/>
    <property type="match status" value="1"/>
</dbReference>
<keyword evidence="5" id="KW-0653">Protein transport</keyword>
<reference evidence="12 13" key="1">
    <citation type="journal article" date="2016" name="Nat. Commun.">
        <title>Thousands of microbial genomes shed light on interconnected biogeochemical processes in an aquifer system.</title>
        <authorList>
            <person name="Anantharaman K."/>
            <person name="Brown C.T."/>
            <person name="Hug L.A."/>
            <person name="Sharon I."/>
            <person name="Castelle C.J."/>
            <person name="Probst A.J."/>
            <person name="Thomas B.C."/>
            <person name="Singh A."/>
            <person name="Wilkins M.J."/>
            <person name="Karaoz U."/>
            <person name="Brodie E.L."/>
            <person name="Williams K.H."/>
            <person name="Hubbard S.S."/>
            <person name="Banfield J.F."/>
        </authorList>
    </citation>
    <scope>NUCLEOTIDE SEQUENCE [LARGE SCALE GENOMIC DNA]</scope>
</reference>
<evidence type="ECO:0000256" key="4">
    <source>
        <dbReference type="ARBA" id="ARBA00022692"/>
    </source>
</evidence>
<comment type="subcellular location">
    <subcellularLocation>
        <location evidence="1">Cell membrane</location>
        <topology evidence="1">Multi-pass membrane protein</topology>
    </subcellularLocation>
    <subcellularLocation>
        <location evidence="9">Membrane</location>
        <topology evidence="9">Multi-pass membrane protein</topology>
    </subcellularLocation>
</comment>
<name>A0A1G1WAW1_9BACT</name>
<feature type="transmembrane region" description="Helical" evidence="10">
    <location>
        <begin position="20"/>
        <end position="39"/>
    </location>
</feature>
<organism evidence="12 13">
    <name type="scientific">Candidatus Woykebacteria bacterium RBG_13_40_7b</name>
    <dbReference type="NCBI Taxonomy" id="1802594"/>
    <lineage>
        <taxon>Bacteria</taxon>
        <taxon>Candidatus Woykeibacteriota</taxon>
    </lineage>
</organism>
<dbReference type="Proteomes" id="UP000177103">
    <property type="component" value="Unassembled WGS sequence"/>
</dbReference>
<comment type="similarity">
    <text evidence="9">Belongs to the OXA1/ALB3/YidC family.</text>
</comment>
<keyword evidence="2" id="KW-0813">Transport</keyword>
<dbReference type="GO" id="GO:0032977">
    <property type="term" value="F:membrane insertase activity"/>
    <property type="evidence" value="ECO:0007669"/>
    <property type="project" value="InterPro"/>
</dbReference>
<dbReference type="GO" id="GO:0051205">
    <property type="term" value="P:protein insertion into membrane"/>
    <property type="evidence" value="ECO:0007669"/>
    <property type="project" value="TreeGrafter"/>
</dbReference>
<dbReference type="GO" id="GO:0015031">
    <property type="term" value="P:protein transport"/>
    <property type="evidence" value="ECO:0007669"/>
    <property type="project" value="UniProtKB-KW"/>
</dbReference>
<evidence type="ECO:0000256" key="6">
    <source>
        <dbReference type="ARBA" id="ARBA00022989"/>
    </source>
</evidence>
<dbReference type="NCBIfam" id="TIGR03592">
    <property type="entry name" value="yidC_oxa1_cterm"/>
    <property type="match status" value="1"/>
</dbReference>
<evidence type="ECO:0000256" key="5">
    <source>
        <dbReference type="ARBA" id="ARBA00022927"/>
    </source>
</evidence>
<keyword evidence="8" id="KW-0143">Chaperone</keyword>
<dbReference type="PANTHER" id="PTHR12428">
    <property type="entry name" value="OXA1"/>
    <property type="match status" value="1"/>
</dbReference>
<feature type="transmembrane region" description="Helical" evidence="10">
    <location>
        <begin position="173"/>
        <end position="194"/>
    </location>
</feature>
<evidence type="ECO:0000256" key="8">
    <source>
        <dbReference type="ARBA" id="ARBA00023186"/>
    </source>
</evidence>
<evidence type="ECO:0000256" key="9">
    <source>
        <dbReference type="RuleBase" id="RU003945"/>
    </source>
</evidence>
<evidence type="ECO:0000256" key="1">
    <source>
        <dbReference type="ARBA" id="ARBA00004651"/>
    </source>
</evidence>
<keyword evidence="4 9" id="KW-0812">Transmembrane</keyword>
<sequence length="221" mass="25274">MIDFFVDIILFLNKILFNNLGLTIIVLGTLTRLAFWPLFKSQMKHTKAMTDLKPKLDELKRRFKGDQKKQLEEQSKLFKSYGINPLGGCLPTIVQFAVIILLYQVLFKLFKMNVNTSFLIWDLSKPDIFKISSISFPIPGILVILTAVATFYQAKMMMPKPKAPTKDAGSDPMTMMSTQMVYLAPLMVLIFGTTFPSGLALYWTTTTFLTIIQQYYLLRSK</sequence>
<dbReference type="EMBL" id="MHCQ01000013">
    <property type="protein sequence ID" value="OGY24805.1"/>
    <property type="molecule type" value="Genomic_DNA"/>
</dbReference>
<feature type="transmembrane region" description="Helical" evidence="10">
    <location>
        <begin position="127"/>
        <end position="152"/>
    </location>
</feature>
<dbReference type="PANTHER" id="PTHR12428:SF65">
    <property type="entry name" value="CYTOCHROME C OXIDASE ASSEMBLY PROTEIN COX18, MITOCHONDRIAL"/>
    <property type="match status" value="1"/>
</dbReference>
<dbReference type="Pfam" id="PF02096">
    <property type="entry name" value="60KD_IMP"/>
    <property type="match status" value="1"/>
</dbReference>
<dbReference type="InterPro" id="IPR047196">
    <property type="entry name" value="YidC_ALB_C"/>
</dbReference>
<evidence type="ECO:0000256" key="7">
    <source>
        <dbReference type="ARBA" id="ARBA00023136"/>
    </source>
</evidence>
<evidence type="ECO:0000256" key="2">
    <source>
        <dbReference type="ARBA" id="ARBA00022448"/>
    </source>
</evidence>
<proteinExistence type="inferred from homology"/>
<evidence type="ECO:0000313" key="13">
    <source>
        <dbReference type="Proteomes" id="UP000177103"/>
    </source>
</evidence>
<keyword evidence="3" id="KW-1003">Cell membrane</keyword>
<evidence type="ECO:0000256" key="3">
    <source>
        <dbReference type="ARBA" id="ARBA00022475"/>
    </source>
</evidence>
<feature type="transmembrane region" description="Helical" evidence="10">
    <location>
        <begin position="86"/>
        <end position="107"/>
    </location>
</feature>
<protein>
    <recommendedName>
        <fullName evidence="11">Membrane insertase YidC/Oxa/ALB C-terminal domain-containing protein</fullName>
    </recommendedName>
</protein>
<evidence type="ECO:0000256" key="10">
    <source>
        <dbReference type="SAM" id="Phobius"/>
    </source>
</evidence>
<accession>A0A1G1WAW1</accession>
<keyword evidence="7 10" id="KW-0472">Membrane</keyword>
<dbReference type="InterPro" id="IPR028055">
    <property type="entry name" value="YidC/Oxa/ALB_C"/>
</dbReference>
<feature type="domain" description="Membrane insertase YidC/Oxa/ALB C-terminal" evidence="11">
    <location>
        <begin position="21"/>
        <end position="217"/>
    </location>
</feature>
<evidence type="ECO:0000259" key="11">
    <source>
        <dbReference type="Pfam" id="PF02096"/>
    </source>
</evidence>